<evidence type="ECO:0000256" key="2">
    <source>
        <dbReference type="ARBA" id="ARBA00022475"/>
    </source>
</evidence>
<feature type="transmembrane region" description="Helical" evidence="6">
    <location>
        <begin position="28"/>
        <end position="50"/>
    </location>
</feature>
<organism evidence="7 8">
    <name type="scientific">Kribbella hippodromi</name>
    <dbReference type="NCBI Taxonomy" id="434347"/>
    <lineage>
        <taxon>Bacteria</taxon>
        <taxon>Bacillati</taxon>
        <taxon>Actinomycetota</taxon>
        <taxon>Actinomycetes</taxon>
        <taxon>Propionibacteriales</taxon>
        <taxon>Kribbellaceae</taxon>
        <taxon>Kribbella</taxon>
    </lineage>
</organism>
<keyword evidence="5 6" id="KW-0472">Membrane</keyword>
<evidence type="ECO:0000313" key="8">
    <source>
        <dbReference type="Proteomes" id="UP001501705"/>
    </source>
</evidence>
<comment type="subcellular location">
    <subcellularLocation>
        <location evidence="1">Cell membrane</location>
        <topology evidence="1">Multi-pass membrane protein</topology>
    </subcellularLocation>
</comment>
<reference evidence="7 8" key="1">
    <citation type="journal article" date="2019" name="Int. J. Syst. Evol. Microbiol.">
        <title>The Global Catalogue of Microorganisms (GCM) 10K type strain sequencing project: providing services to taxonomists for standard genome sequencing and annotation.</title>
        <authorList>
            <consortium name="The Broad Institute Genomics Platform"/>
            <consortium name="The Broad Institute Genome Sequencing Center for Infectious Disease"/>
            <person name="Wu L."/>
            <person name="Ma J."/>
        </authorList>
    </citation>
    <scope>NUCLEOTIDE SEQUENCE [LARGE SCALE GENOMIC DNA]</scope>
    <source>
        <strain evidence="7 8">JCM 15572</strain>
    </source>
</reference>
<keyword evidence="8" id="KW-1185">Reference proteome</keyword>
<dbReference type="Pfam" id="PF01810">
    <property type="entry name" value="LysE"/>
    <property type="match status" value="1"/>
</dbReference>
<keyword evidence="4 6" id="KW-1133">Transmembrane helix</keyword>
<accession>A0ABN2CAE6</accession>
<feature type="transmembrane region" description="Helical" evidence="6">
    <location>
        <begin position="98"/>
        <end position="116"/>
    </location>
</feature>
<sequence>MIAPGALSTGGLLAGALIAHMPFGETLIAGALAGLGVAMPVGPVGTYLVALTARTSWRIGAFAALGVATADGVYAAVAALAGSALSPLLAPLLTPLRWASALVLIALATTTTLKAVRTYRAHRLTTIDQPSPPSPRTAYLTLLGMTLLNPWTAIYFAALILGNTTTTTGEASSSAPNIGGSSFSAPSSGGSSFSDASIGGSSFSGPSIGGSSSGAPSIGGSSFSDASIGGSSSGGADVGVGSPGDDGSGALSSFIGSAAGERIAFVLAAFVASAVWQLLLAGGGAILGRLLTGARGRLTTALASSTLITILALHLLL</sequence>
<name>A0ABN2CAE6_9ACTN</name>
<evidence type="ECO:0008006" key="9">
    <source>
        <dbReference type="Google" id="ProtNLM"/>
    </source>
</evidence>
<dbReference type="InterPro" id="IPR001123">
    <property type="entry name" value="LeuE-type"/>
</dbReference>
<keyword evidence="2" id="KW-1003">Cell membrane</keyword>
<proteinExistence type="predicted"/>
<feature type="transmembrane region" description="Helical" evidence="6">
    <location>
        <begin position="137"/>
        <end position="161"/>
    </location>
</feature>
<evidence type="ECO:0000313" key="7">
    <source>
        <dbReference type="EMBL" id="GAA1555468.1"/>
    </source>
</evidence>
<dbReference type="EMBL" id="BAAAPH010000003">
    <property type="protein sequence ID" value="GAA1555468.1"/>
    <property type="molecule type" value="Genomic_DNA"/>
</dbReference>
<evidence type="ECO:0000256" key="5">
    <source>
        <dbReference type="ARBA" id="ARBA00023136"/>
    </source>
</evidence>
<evidence type="ECO:0000256" key="4">
    <source>
        <dbReference type="ARBA" id="ARBA00022989"/>
    </source>
</evidence>
<evidence type="ECO:0000256" key="1">
    <source>
        <dbReference type="ARBA" id="ARBA00004651"/>
    </source>
</evidence>
<feature type="transmembrane region" description="Helical" evidence="6">
    <location>
        <begin position="298"/>
        <end position="316"/>
    </location>
</feature>
<feature type="transmembrane region" description="Helical" evidence="6">
    <location>
        <begin position="263"/>
        <end position="286"/>
    </location>
</feature>
<comment type="caution">
    <text evidence="7">The sequence shown here is derived from an EMBL/GenBank/DDBJ whole genome shotgun (WGS) entry which is preliminary data.</text>
</comment>
<gene>
    <name evidence="7" type="ORF">GCM10009804_10440</name>
</gene>
<dbReference type="PANTHER" id="PTHR30086">
    <property type="entry name" value="ARGININE EXPORTER PROTEIN ARGO"/>
    <property type="match status" value="1"/>
</dbReference>
<dbReference type="Proteomes" id="UP001501705">
    <property type="component" value="Unassembled WGS sequence"/>
</dbReference>
<protein>
    <recommendedName>
        <fullName evidence="9">LysE type translocator</fullName>
    </recommendedName>
</protein>
<evidence type="ECO:0000256" key="3">
    <source>
        <dbReference type="ARBA" id="ARBA00022692"/>
    </source>
</evidence>
<feature type="transmembrane region" description="Helical" evidence="6">
    <location>
        <begin position="62"/>
        <end position="86"/>
    </location>
</feature>
<evidence type="ECO:0000256" key="6">
    <source>
        <dbReference type="SAM" id="Phobius"/>
    </source>
</evidence>
<dbReference type="PANTHER" id="PTHR30086:SF20">
    <property type="entry name" value="ARGININE EXPORTER PROTEIN ARGO-RELATED"/>
    <property type="match status" value="1"/>
</dbReference>
<keyword evidence="3 6" id="KW-0812">Transmembrane</keyword>